<evidence type="ECO:0000313" key="4">
    <source>
        <dbReference type="EMBL" id="CAF3745328.1"/>
    </source>
</evidence>
<dbReference type="InterPro" id="IPR038717">
    <property type="entry name" value="Tc1-like_DDE_dom"/>
</dbReference>
<dbReference type="AlphaFoldDB" id="A0A814TZ54"/>
<sequence>MCHGLGPLVIFDGRLNSTKYIDILETYLPAALQKFSPVQSGQILYQQDNARPHVSAVTQEYFKKKRVERIIWPASSPDINIIQNIWSITDNKLLKFTIDNIDDLKDALKTVWSDISNDTIRKRFESLPGRLRQEKVSFDLIK</sequence>
<dbReference type="InterPro" id="IPR036397">
    <property type="entry name" value="RNaseH_sf"/>
</dbReference>
<dbReference type="Pfam" id="PF13358">
    <property type="entry name" value="DDE_3"/>
    <property type="match status" value="1"/>
</dbReference>
<gene>
    <name evidence="3" type="ORF">GPM918_LOCUS22017</name>
    <name evidence="2" type="ORF">OVA965_LOCUS13255</name>
    <name evidence="5" type="ORF">SRO942_LOCUS22013</name>
    <name evidence="4" type="ORF">TMI583_LOCUS13260</name>
</gene>
<comment type="caution">
    <text evidence="3">The sequence shown here is derived from an EMBL/GenBank/DDBJ whole genome shotgun (WGS) entry which is preliminary data.</text>
</comment>
<accession>A0A814TZ54</accession>
<proteinExistence type="predicted"/>
<feature type="domain" description="Tc1-like transposase DDE" evidence="1">
    <location>
        <begin position="7"/>
        <end position="105"/>
    </location>
</feature>
<dbReference type="EMBL" id="CAJOBC010007410">
    <property type="protein sequence ID" value="CAF3931390.1"/>
    <property type="molecule type" value="Genomic_DNA"/>
</dbReference>
<dbReference type="EMBL" id="CAJNOK010005489">
    <property type="protein sequence ID" value="CAF0974121.1"/>
    <property type="molecule type" value="Genomic_DNA"/>
</dbReference>
<evidence type="ECO:0000313" key="2">
    <source>
        <dbReference type="EMBL" id="CAF0974121.1"/>
    </source>
</evidence>
<evidence type="ECO:0000313" key="6">
    <source>
        <dbReference type="Proteomes" id="UP000663829"/>
    </source>
</evidence>
<keyword evidence="6" id="KW-1185">Reference proteome</keyword>
<evidence type="ECO:0000313" key="3">
    <source>
        <dbReference type="EMBL" id="CAF1167761.1"/>
    </source>
</evidence>
<dbReference type="Gene3D" id="3.30.420.10">
    <property type="entry name" value="Ribonuclease H-like superfamily/Ribonuclease H"/>
    <property type="match status" value="1"/>
</dbReference>
<name>A0A814TZ54_9BILA</name>
<dbReference type="EMBL" id="CAJNOQ010007411">
    <property type="protein sequence ID" value="CAF1167761.1"/>
    <property type="molecule type" value="Genomic_DNA"/>
</dbReference>
<organism evidence="3 6">
    <name type="scientific">Didymodactylos carnosus</name>
    <dbReference type="NCBI Taxonomy" id="1234261"/>
    <lineage>
        <taxon>Eukaryota</taxon>
        <taxon>Metazoa</taxon>
        <taxon>Spiralia</taxon>
        <taxon>Gnathifera</taxon>
        <taxon>Rotifera</taxon>
        <taxon>Eurotatoria</taxon>
        <taxon>Bdelloidea</taxon>
        <taxon>Philodinida</taxon>
        <taxon>Philodinidae</taxon>
        <taxon>Didymodactylos</taxon>
    </lineage>
</organism>
<dbReference type="OrthoDB" id="4843387at2759"/>
<evidence type="ECO:0000313" key="5">
    <source>
        <dbReference type="EMBL" id="CAF3931390.1"/>
    </source>
</evidence>
<dbReference type="Proteomes" id="UP000682733">
    <property type="component" value="Unassembled WGS sequence"/>
</dbReference>
<dbReference type="Proteomes" id="UP000677228">
    <property type="component" value="Unassembled WGS sequence"/>
</dbReference>
<protein>
    <recommendedName>
        <fullName evidence="1">Tc1-like transposase DDE domain-containing protein</fullName>
    </recommendedName>
</protein>
<dbReference type="Proteomes" id="UP000681722">
    <property type="component" value="Unassembled WGS sequence"/>
</dbReference>
<dbReference type="EMBL" id="CAJOBA010005496">
    <property type="protein sequence ID" value="CAF3745328.1"/>
    <property type="molecule type" value="Genomic_DNA"/>
</dbReference>
<dbReference type="Proteomes" id="UP000663829">
    <property type="component" value="Unassembled WGS sequence"/>
</dbReference>
<reference evidence="3" key="1">
    <citation type="submission" date="2021-02" db="EMBL/GenBank/DDBJ databases">
        <authorList>
            <person name="Nowell W R."/>
        </authorList>
    </citation>
    <scope>NUCLEOTIDE SEQUENCE</scope>
</reference>
<dbReference type="GO" id="GO:0003676">
    <property type="term" value="F:nucleic acid binding"/>
    <property type="evidence" value="ECO:0007669"/>
    <property type="project" value="InterPro"/>
</dbReference>
<evidence type="ECO:0000259" key="1">
    <source>
        <dbReference type="Pfam" id="PF13358"/>
    </source>
</evidence>